<dbReference type="PRINTS" id="PR00411">
    <property type="entry name" value="PNDRDTASEI"/>
</dbReference>
<reference evidence="6 7" key="1">
    <citation type="submission" date="2016-04" db="EMBL/GenBank/DDBJ databases">
        <title>Genome sequence of Clostridium magnum DSM 2767.</title>
        <authorList>
            <person name="Poehlein A."/>
            <person name="Uhlig R."/>
            <person name="Fischer R."/>
            <person name="Bahl H."/>
            <person name="Daniel R."/>
        </authorList>
    </citation>
    <scope>NUCLEOTIDE SEQUENCE [LARGE SCALE GENOMIC DNA]</scope>
    <source>
        <strain evidence="6 7">DSM 2767</strain>
    </source>
</reference>
<name>A0A162RG64_9CLOT</name>
<dbReference type="RefSeq" id="WP_066628191.1">
    <property type="nucleotide sequence ID" value="NZ_FQXL01000029.1"/>
</dbReference>
<dbReference type="PANTHER" id="PTHR43429">
    <property type="entry name" value="PYRIDINE NUCLEOTIDE-DISULFIDE OXIDOREDUCTASE DOMAIN-CONTAINING"/>
    <property type="match status" value="1"/>
</dbReference>
<sequence length="407" mass="45203">MSEKIIIVGNGITAISAIKAIREFDKESEIKLFGDEKFYPYNRIRLSKGLLTSLDEEKILLQKKEWYEQNNIKLYLHAKVISVNPSSKEIETSDGSKVSYTKLLLANGANNLIPDINGINKEGVFSLRTLEDARNIVQQSNDSEVILNIGAGILSLELAWILAQAGKKVIITELAPRLMPRQLDERASQILEKAIKNKNIDILINSQISEISVREDKVEGVIADSGSFFPCDMVIYSIGIKPNIDIVKGTNIKINKGIIINEKMETEVTDIYAAGDVAEYNNKAYGLWNIAIGQGTVAGHNMVGKDSTYKPITPVTTLNAFDISLFSMGDIENNESTNILLEDTGESNSYKKIFIRDNRITGAIVIGDTKISPILKRAIEERISLGTINLDNVYIDELIETIKNNKH</sequence>
<dbReference type="Proteomes" id="UP000076603">
    <property type="component" value="Unassembled WGS sequence"/>
</dbReference>
<proteinExistence type="predicted"/>
<feature type="domain" description="FAD/NAD(P)-binding" evidence="4">
    <location>
        <begin position="4"/>
        <end position="295"/>
    </location>
</feature>
<comment type="caution">
    <text evidence="6">The sequence shown here is derived from an EMBL/GenBank/DDBJ whole genome shotgun (WGS) entry which is preliminary data.</text>
</comment>
<dbReference type="AlphaFoldDB" id="A0A162RG64"/>
<dbReference type="InterPro" id="IPR036188">
    <property type="entry name" value="FAD/NAD-bd_sf"/>
</dbReference>
<feature type="domain" description="NADH-rubredoxin oxidoreductase C-terminal" evidence="5">
    <location>
        <begin position="314"/>
        <end position="382"/>
    </location>
</feature>
<dbReference type="Gene3D" id="3.30.390.30">
    <property type="match status" value="1"/>
</dbReference>
<dbReference type="InterPro" id="IPR016156">
    <property type="entry name" value="FAD/NAD-linked_Rdtase_dimer_sf"/>
</dbReference>
<evidence type="ECO:0000259" key="5">
    <source>
        <dbReference type="Pfam" id="PF18267"/>
    </source>
</evidence>
<protein>
    <submittedName>
        <fullName evidence="6">Nitrite reductase</fullName>
        <ecNumber evidence="6">1.7.1.4</ecNumber>
    </submittedName>
</protein>
<evidence type="ECO:0000259" key="4">
    <source>
        <dbReference type="Pfam" id="PF07992"/>
    </source>
</evidence>
<accession>A0A162RG64</accession>
<dbReference type="PANTHER" id="PTHR43429:SF3">
    <property type="entry name" value="NITRITE REDUCTASE [NAD(P)H]"/>
    <property type="match status" value="1"/>
</dbReference>
<dbReference type="InterPro" id="IPR050260">
    <property type="entry name" value="FAD-bd_OxRdtase"/>
</dbReference>
<dbReference type="STRING" id="1121326.CLMAG_48680"/>
<dbReference type="EC" id="1.7.1.4" evidence="6"/>
<dbReference type="InterPro" id="IPR041575">
    <property type="entry name" value="Rubredoxin_C"/>
</dbReference>
<dbReference type="OrthoDB" id="9807946at2"/>
<dbReference type="PATRIC" id="fig|1121326.3.peg.4928"/>
<evidence type="ECO:0000313" key="7">
    <source>
        <dbReference type="Proteomes" id="UP000076603"/>
    </source>
</evidence>
<keyword evidence="7" id="KW-1185">Reference proteome</keyword>
<keyword evidence="6" id="KW-0560">Oxidoreductase</keyword>
<comment type="cofactor">
    <cofactor evidence="1">
        <name>FAD</name>
        <dbReference type="ChEBI" id="CHEBI:57692"/>
    </cofactor>
</comment>
<evidence type="ECO:0000256" key="3">
    <source>
        <dbReference type="ARBA" id="ARBA00022827"/>
    </source>
</evidence>
<dbReference type="EMBL" id="LWAE01000007">
    <property type="protein sequence ID" value="KZL89854.1"/>
    <property type="molecule type" value="Genomic_DNA"/>
</dbReference>
<organism evidence="6 7">
    <name type="scientific">Clostridium magnum DSM 2767</name>
    <dbReference type="NCBI Taxonomy" id="1121326"/>
    <lineage>
        <taxon>Bacteria</taxon>
        <taxon>Bacillati</taxon>
        <taxon>Bacillota</taxon>
        <taxon>Clostridia</taxon>
        <taxon>Eubacteriales</taxon>
        <taxon>Clostridiaceae</taxon>
        <taxon>Clostridium</taxon>
    </lineage>
</organism>
<dbReference type="InterPro" id="IPR023753">
    <property type="entry name" value="FAD/NAD-binding_dom"/>
</dbReference>
<dbReference type="PRINTS" id="PR00368">
    <property type="entry name" value="FADPNR"/>
</dbReference>
<dbReference type="GO" id="GO:0008942">
    <property type="term" value="F:nitrite reductase [NAD(P)H] activity"/>
    <property type="evidence" value="ECO:0007669"/>
    <property type="project" value="UniProtKB-EC"/>
</dbReference>
<evidence type="ECO:0000313" key="6">
    <source>
        <dbReference type="EMBL" id="KZL89854.1"/>
    </source>
</evidence>
<gene>
    <name evidence="6" type="primary">nasD_3</name>
    <name evidence="6" type="ORF">CLMAG_48680</name>
</gene>
<dbReference type="Pfam" id="PF18267">
    <property type="entry name" value="Rubredoxin_C"/>
    <property type="match status" value="1"/>
</dbReference>
<evidence type="ECO:0000256" key="2">
    <source>
        <dbReference type="ARBA" id="ARBA00022630"/>
    </source>
</evidence>
<evidence type="ECO:0000256" key="1">
    <source>
        <dbReference type="ARBA" id="ARBA00001974"/>
    </source>
</evidence>
<keyword evidence="3" id="KW-0274">FAD</keyword>
<dbReference type="Pfam" id="PF07992">
    <property type="entry name" value="Pyr_redox_2"/>
    <property type="match status" value="1"/>
</dbReference>
<keyword evidence="2" id="KW-0285">Flavoprotein</keyword>
<dbReference type="SUPFAM" id="SSF51905">
    <property type="entry name" value="FAD/NAD(P)-binding domain"/>
    <property type="match status" value="2"/>
</dbReference>
<dbReference type="Gene3D" id="3.50.50.60">
    <property type="entry name" value="FAD/NAD(P)-binding domain"/>
    <property type="match status" value="2"/>
</dbReference>